<evidence type="ECO:0000256" key="1">
    <source>
        <dbReference type="ARBA" id="ARBA00004123"/>
    </source>
</evidence>
<feature type="compositionally biased region" description="Low complexity" evidence="19">
    <location>
        <begin position="141"/>
        <end position="151"/>
    </location>
</feature>
<dbReference type="GO" id="GO:0006367">
    <property type="term" value="P:transcription initiation at RNA polymerase II promoter"/>
    <property type="evidence" value="ECO:0007669"/>
    <property type="project" value="InterPro"/>
</dbReference>
<dbReference type="OrthoDB" id="844at2759"/>
<name>A0A084WP14_ANOSI</name>
<dbReference type="Proteomes" id="UP000030765">
    <property type="component" value="Unassembled WGS sequence"/>
</dbReference>
<evidence type="ECO:0000256" key="10">
    <source>
        <dbReference type="ARBA" id="ARBA00022801"/>
    </source>
</evidence>
<comment type="similarity">
    <text evidence="3">Belongs to the TFIIA subunit 1 family.</text>
</comment>
<evidence type="ECO:0000256" key="12">
    <source>
        <dbReference type="ARBA" id="ARBA00022833"/>
    </source>
</evidence>
<evidence type="ECO:0000256" key="3">
    <source>
        <dbReference type="ARBA" id="ARBA00010059"/>
    </source>
</evidence>
<dbReference type="GO" id="GO:1902975">
    <property type="term" value="P:mitotic DNA replication initiation"/>
    <property type="evidence" value="ECO:0007669"/>
    <property type="project" value="TreeGrafter"/>
</dbReference>
<dbReference type="InterPro" id="IPR041562">
    <property type="entry name" value="MCM_lid"/>
</dbReference>
<gene>
    <name evidence="21" type="ORF">ZHAS_00020126</name>
</gene>
<dbReference type="STRING" id="74873.A0A084WP14"/>
<dbReference type="InterPro" id="IPR027417">
    <property type="entry name" value="P-loop_NTPase"/>
</dbReference>
<dbReference type="Gene3D" id="1.10.287.100">
    <property type="match status" value="1"/>
</dbReference>
<evidence type="ECO:0000313" key="23">
    <source>
        <dbReference type="Proteomes" id="UP000030765"/>
    </source>
</evidence>
<evidence type="ECO:0000256" key="16">
    <source>
        <dbReference type="ARBA" id="ARBA00023242"/>
    </source>
</evidence>
<dbReference type="InterPro" id="IPR031327">
    <property type="entry name" value="MCM"/>
</dbReference>
<dbReference type="EC" id="3.6.4.12" evidence="4"/>
<dbReference type="InterPro" id="IPR027925">
    <property type="entry name" value="MCM_N"/>
</dbReference>
<dbReference type="CDD" id="cd07976">
    <property type="entry name" value="TFIIA_alpha_beta_like"/>
    <property type="match status" value="1"/>
</dbReference>
<keyword evidence="6" id="KW-0235">DNA replication</keyword>
<dbReference type="GO" id="GO:0016787">
    <property type="term" value="F:hydrolase activity"/>
    <property type="evidence" value="ECO:0007669"/>
    <property type="project" value="UniProtKB-KW"/>
</dbReference>
<keyword evidence="7" id="KW-0479">Metal-binding</keyword>
<dbReference type="InterPro" id="IPR033762">
    <property type="entry name" value="MCM_OB"/>
</dbReference>
<keyword evidence="12" id="KW-0862">Zinc</keyword>
<dbReference type="PANTHER" id="PTHR11630:SF44">
    <property type="entry name" value="DNA REPLICATION LICENSING FACTOR MCM2"/>
    <property type="match status" value="1"/>
</dbReference>
<dbReference type="GO" id="GO:0043138">
    <property type="term" value="F:3'-5' DNA helicase activity"/>
    <property type="evidence" value="ECO:0007669"/>
    <property type="project" value="TreeGrafter"/>
</dbReference>
<evidence type="ECO:0000259" key="20">
    <source>
        <dbReference type="PROSITE" id="PS50051"/>
    </source>
</evidence>
<dbReference type="SUPFAM" id="SSF47396">
    <property type="entry name" value="Transcription factor IIA (TFIIA), alpha-helical domain"/>
    <property type="match status" value="1"/>
</dbReference>
<evidence type="ECO:0000256" key="13">
    <source>
        <dbReference type="ARBA" id="ARBA00022840"/>
    </source>
</evidence>
<evidence type="ECO:0000313" key="21">
    <source>
        <dbReference type="EMBL" id="KFB51958.1"/>
    </source>
</evidence>
<dbReference type="InterPro" id="IPR018525">
    <property type="entry name" value="MCM_CS"/>
</dbReference>
<evidence type="ECO:0000256" key="6">
    <source>
        <dbReference type="ARBA" id="ARBA00022705"/>
    </source>
</evidence>
<dbReference type="InterPro" id="IPR008045">
    <property type="entry name" value="MCM2"/>
</dbReference>
<keyword evidence="10" id="KW-0378">Hydrolase</keyword>
<sequence>MSFICPPTDLKVYTTVIDDVIAGVRDAFLDDGVDEQVLQEMKQVWTSKLMSCKAIEAAPDPQDQQAPSILSHSTKSNGTKKSKAAAAAAAASASAANNQQENGKANAASGAAANNTKVTPATNVDPLADTVVPSGGGGGAATAVSNASNATQQTINQSHQQNAPTANNVTSNASAPSAPTGTGQQQQQQQSQQSASAPAAVVAALDPNKLVAIQITLPAQPNVANSQPRVLTIQVPASALQENQLQQVLTSPIISSIMPLPPHIASTVLQQHVNSYLQNSSINSLSIQKQLDGACDDDPPTVDEREVKANYTMVEVSSTANRFLLDQQLLSALAVGQRSSTGSDNAIASTSASSSSGQSIAAQKIRRRPLRVSRKSLKKAKDEAVSIEICTSMQLDGAVDTSDEEASDISDDNIPDDDDEDLDKEEEDDLEAEGGAEEEPLNSEDDVTDEDASDLFDTDNVVVCQYDKDTPSSPAPNVPSDIDRRNIRAGMTSPVGDFEPFENEEEILGDTTVREDQYEEEEEDGEELFGDNMEADYRPVPHLDRYEMDELDTEEYSEISQTDRAAAEAEMRRRDREAGVHRDHRDLFYDKSDDEDDIPRAKRRAAEKAAEMGAGTETEMDTEMVESIENLEDTKGHSIKEWVSMLAPRTEISNRFNSFLRTFVDEKGHYVYRDRIRRMCEQNNSSFVVSYTDLAHNQHVLAYFLPEAPFQMLEIMDKVAKEMVLSIYPTYERVTNEIHVRISDLPLVEELRTFRKLHLNQLVRTLGVVTATTGVLPQLSVIKYDCVKCGYVLGPFVQSQNTEVKPGSCPECQSVGPFSINMEQTLYRNYQKITLQESPGRIPAGRIPRSKDCVLLADLCDQCKPGDEIEVTGIYTNNYDGSLNTEQGFPVFATVLIANHLVVKDSKQVVASLTDEDISTIQRLSKDPRISERIVQSMAPSIYGHDYIKRGLALCLFGGESKNPGDKHKIRGDINILLCGDPGTAKSQFLKYTEKIAPRAVFTTGQGASAVGLTAYVRRNPTTREWTLEAGALVLADLGICLIDEFDKMNDQDRTSIHEAMEQQSISISKAGIVTSLQARCAVIAAANPIGGRYDPSMTFSENVNLSEPILSRFDVLCVVKDECDPMQDQHLARFVVGSHIKHHPSMVDVVPDSQQTQQDTMQIPQDLLKKYIVYAKENVHPKLSNMDQDKIANMYSQLRQESLSTGSLPITVRHIESVIRMSEAHARMHLRDTVQDVDVNMAIRMMLESFIEAQKFSVMKKMRSTFQKYLSFQRDHSELLFFILRQLTLDQLAYMRCRDGPRATHVEVMEKDLAERAKAIEIFNLKPFLDSELFRRNGFTYDAKRKVIVQIVPEAAEA</sequence>
<evidence type="ECO:0000256" key="17">
    <source>
        <dbReference type="ARBA" id="ARBA00023306"/>
    </source>
</evidence>
<protein>
    <recommendedName>
        <fullName evidence="5">DNA replication licensing factor MCM2</fullName>
        <ecNumber evidence="4">3.6.4.12</ecNumber>
    </recommendedName>
    <alternativeName>
        <fullName evidence="18">DNA replication licensing factor mcm2</fullName>
    </alternativeName>
</protein>
<comment type="similarity">
    <text evidence="2">Belongs to the MCM family.</text>
</comment>
<evidence type="ECO:0000256" key="8">
    <source>
        <dbReference type="ARBA" id="ARBA00022741"/>
    </source>
</evidence>
<dbReference type="PRINTS" id="PR01657">
    <property type="entry name" value="MCMFAMILY"/>
</dbReference>
<dbReference type="VEuPathDB" id="VectorBase:ASIC020126"/>
<dbReference type="FunFam" id="2.20.28.10:FF:000002">
    <property type="entry name" value="DNA helicase"/>
    <property type="match status" value="1"/>
</dbReference>
<dbReference type="Pfam" id="PF03153">
    <property type="entry name" value="TFIIA"/>
    <property type="match status" value="1"/>
</dbReference>
<comment type="subcellular location">
    <subcellularLocation>
        <location evidence="1">Nucleus</location>
    </subcellularLocation>
</comment>
<feature type="compositionally biased region" description="Basic and acidic residues" evidence="19">
    <location>
        <begin position="598"/>
        <end position="610"/>
    </location>
</feature>
<dbReference type="Pfam" id="PF12619">
    <property type="entry name" value="MCM2_N"/>
    <property type="match status" value="1"/>
</dbReference>
<dbReference type="Pfam" id="PF23669">
    <property type="entry name" value="WHD_MCM2"/>
    <property type="match status" value="1"/>
</dbReference>
<dbReference type="EMBL" id="ATLV01024815">
    <property type="status" value="NOT_ANNOTATED_CDS"/>
    <property type="molecule type" value="Genomic_DNA"/>
</dbReference>
<keyword evidence="17" id="KW-0131">Cell cycle</keyword>
<evidence type="ECO:0000256" key="2">
    <source>
        <dbReference type="ARBA" id="ARBA00008010"/>
    </source>
</evidence>
<keyword evidence="14" id="KW-0238">DNA-binding</keyword>
<organism evidence="21">
    <name type="scientific">Anopheles sinensis</name>
    <name type="common">Mosquito</name>
    <dbReference type="NCBI Taxonomy" id="74873"/>
    <lineage>
        <taxon>Eukaryota</taxon>
        <taxon>Metazoa</taxon>
        <taxon>Ecdysozoa</taxon>
        <taxon>Arthropoda</taxon>
        <taxon>Hexapoda</taxon>
        <taxon>Insecta</taxon>
        <taxon>Pterygota</taxon>
        <taxon>Neoptera</taxon>
        <taxon>Endopterygota</taxon>
        <taxon>Diptera</taxon>
        <taxon>Nematocera</taxon>
        <taxon>Culicoidea</taxon>
        <taxon>Culicidae</taxon>
        <taxon>Anophelinae</taxon>
        <taxon>Anopheles</taxon>
    </lineage>
</organism>
<dbReference type="GO" id="GO:0005672">
    <property type="term" value="C:transcription factor TFIIA complex"/>
    <property type="evidence" value="ECO:0007669"/>
    <property type="project" value="InterPro"/>
</dbReference>
<dbReference type="SUPFAM" id="SSF50249">
    <property type="entry name" value="Nucleic acid-binding proteins"/>
    <property type="match status" value="1"/>
</dbReference>
<reference evidence="21 23" key="1">
    <citation type="journal article" date="2014" name="BMC Genomics">
        <title>Genome sequence of Anopheles sinensis provides insight into genetics basis of mosquito competence for malaria parasites.</title>
        <authorList>
            <person name="Zhou D."/>
            <person name="Zhang D."/>
            <person name="Ding G."/>
            <person name="Shi L."/>
            <person name="Hou Q."/>
            <person name="Ye Y."/>
            <person name="Xu Y."/>
            <person name="Zhou H."/>
            <person name="Xiong C."/>
            <person name="Li S."/>
            <person name="Yu J."/>
            <person name="Hong S."/>
            <person name="Yu X."/>
            <person name="Zou P."/>
            <person name="Chen C."/>
            <person name="Chang X."/>
            <person name="Wang W."/>
            <person name="Lv Y."/>
            <person name="Sun Y."/>
            <person name="Ma L."/>
            <person name="Shen B."/>
            <person name="Zhu C."/>
        </authorList>
    </citation>
    <scope>NUCLEOTIDE SEQUENCE [LARGE SCALE GENOMIC DNA]</scope>
</reference>
<feature type="region of interest" description="Disordered" evidence="19">
    <location>
        <begin position="340"/>
        <end position="367"/>
    </location>
</feature>
<dbReference type="GO" id="GO:0003697">
    <property type="term" value="F:single-stranded DNA binding"/>
    <property type="evidence" value="ECO:0007669"/>
    <property type="project" value="TreeGrafter"/>
</dbReference>
<dbReference type="GO" id="GO:0005524">
    <property type="term" value="F:ATP binding"/>
    <property type="evidence" value="ECO:0007669"/>
    <property type="project" value="UniProtKB-KW"/>
</dbReference>
<evidence type="ECO:0000256" key="7">
    <source>
        <dbReference type="ARBA" id="ARBA00022723"/>
    </source>
</evidence>
<feature type="domain" description="MCM C-terminal AAA(+) ATPase" evidence="20">
    <location>
        <begin position="930"/>
        <end position="1136"/>
    </location>
</feature>
<dbReference type="PROSITE" id="PS00847">
    <property type="entry name" value="MCM_1"/>
    <property type="match status" value="1"/>
</dbReference>
<keyword evidence="9" id="KW-0863">Zinc-finger</keyword>
<dbReference type="Gene3D" id="2.20.28.10">
    <property type="match status" value="1"/>
</dbReference>
<dbReference type="EMBL" id="KE525361">
    <property type="protein sequence ID" value="KFB51958.1"/>
    <property type="molecule type" value="Genomic_DNA"/>
</dbReference>
<dbReference type="CDD" id="cd17753">
    <property type="entry name" value="MCM2"/>
    <property type="match status" value="1"/>
</dbReference>
<evidence type="ECO:0000256" key="11">
    <source>
        <dbReference type="ARBA" id="ARBA00022806"/>
    </source>
</evidence>
<dbReference type="FunFam" id="1.10.287.100:FF:000001">
    <property type="entry name" value="Transcription initiation factor IIA subunit"/>
    <property type="match status" value="1"/>
</dbReference>
<feature type="compositionally biased region" description="Basic and acidic residues" evidence="19">
    <location>
        <begin position="565"/>
        <end position="591"/>
    </location>
</feature>
<feature type="compositionally biased region" description="Polar residues" evidence="19">
    <location>
        <begin position="62"/>
        <end position="77"/>
    </location>
</feature>
<dbReference type="PRINTS" id="PR01658">
    <property type="entry name" value="MCMPROTEIN2"/>
</dbReference>
<evidence type="ECO:0000256" key="18">
    <source>
        <dbReference type="ARBA" id="ARBA00074927"/>
    </source>
</evidence>
<feature type="compositionally biased region" description="Acidic residues" evidence="19">
    <location>
        <begin position="517"/>
        <end position="529"/>
    </location>
</feature>
<reference evidence="22" key="2">
    <citation type="submission" date="2020-05" db="UniProtKB">
        <authorList>
            <consortium name="EnsemblMetazoa"/>
        </authorList>
    </citation>
    <scope>IDENTIFICATION</scope>
</reference>
<keyword evidence="16" id="KW-0539">Nucleus</keyword>
<dbReference type="Pfam" id="PF14551">
    <property type="entry name" value="MCM_N"/>
    <property type="match status" value="1"/>
</dbReference>
<dbReference type="Pfam" id="PF00493">
    <property type="entry name" value="MCM"/>
    <property type="match status" value="1"/>
</dbReference>
<keyword evidence="23" id="KW-1185">Reference proteome</keyword>
<evidence type="ECO:0000256" key="9">
    <source>
        <dbReference type="ARBA" id="ARBA00022771"/>
    </source>
</evidence>
<evidence type="ECO:0000256" key="5">
    <source>
        <dbReference type="ARBA" id="ARBA00018925"/>
    </source>
</evidence>
<dbReference type="Gene3D" id="2.40.50.140">
    <property type="entry name" value="Nucleic acid-binding proteins"/>
    <property type="match status" value="1"/>
</dbReference>
<dbReference type="SMART" id="SM01371">
    <property type="entry name" value="TFIIA"/>
    <property type="match status" value="1"/>
</dbReference>
<evidence type="ECO:0000313" key="22">
    <source>
        <dbReference type="EnsemblMetazoa" id="ASIC020126-PA"/>
    </source>
</evidence>
<dbReference type="PANTHER" id="PTHR11630">
    <property type="entry name" value="DNA REPLICATION LICENSING FACTOR MCM FAMILY MEMBER"/>
    <property type="match status" value="1"/>
</dbReference>
<dbReference type="GO" id="GO:0042555">
    <property type="term" value="C:MCM complex"/>
    <property type="evidence" value="ECO:0007669"/>
    <property type="project" value="InterPro"/>
</dbReference>
<dbReference type="InterPro" id="IPR004855">
    <property type="entry name" value="TFIIA_asu/bsu"/>
</dbReference>
<dbReference type="InterPro" id="IPR012340">
    <property type="entry name" value="NA-bd_OB-fold"/>
</dbReference>
<dbReference type="SUPFAM" id="SSF52540">
    <property type="entry name" value="P-loop containing nucleoside triphosphate hydrolases"/>
    <property type="match status" value="1"/>
</dbReference>
<keyword evidence="11" id="KW-0347">Helicase</keyword>
<dbReference type="GO" id="GO:0017116">
    <property type="term" value="F:single-stranded DNA helicase activity"/>
    <property type="evidence" value="ECO:0007669"/>
    <property type="project" value="TreeGrafter"/>
</dbReference>
<evidence type="ECO:0000256" key="4">
    <source>
        <dbReference type="ARBA" id="ARBA00012551"/>
    </source>
</evidence>
<feature type="compositionally biased region" description="Low complexity" evidence="19">
    <location>
        <begin position="177"/>
        <end position="200"/>
    </location>
</feature>
<feature type="compositionally biased region" description="Polar residues" evidence="19">
    <location>
        <begin position="152"/>
        <end position="175"/>
    </location>
</feature>
<dbReference type="Gene3D" id="3.40.50.300">
    <property type="entry name" value="P-loop containing nucleotide triphosphate hydrolases"/>
    <property type="match status" value="1"/>
</dbReference>
<feature type="compositionally biased region" description="Acidic residues" evidence="19">
    <location>
        <begin position="499"/>
        <end position="508"/>
    </location>
</feature>
<feature type="compositionally biased region" description="Acidic residues" evidence="19">
    <location>
        <begin position="401"/>
        <end position="457"/>
    </location>
</feature>
<feature type="region of interest" description="Disordered" evidence="19">
    <location>
        <begin position="58"/>
        <end position="83"/>
    </location>
</feature>
<dbReference type="EnsemblMetazoa" id="ASIC020126-RA">
    <property type="protein sequence ID" value="ASIC020126-PA"/>
    <property type="gene ID" value="ASIC020126"/>
</dbReference>
<dbReference type="InterPro" id="IPR059098">
    <property type="entry name" value="WHD_MCM2"/>
</dbReference>
<evidence type="ECO:0000256" key="19">
    <source>
        <dbReference type="SAM" id="MobiDB-lite"/>
    </source>
</evidence>
<dbReference type="GO" id="GO:0008270">
    <property type="term" value="F:zinc ion binding"/>
    <property type="evidence" value="ECO:0007669"/>
    <property type="project" value="UniProtKB-KW"/>
</dbReference>
<accession>A0A084WP14</accession>
<feature type="region of interest" description="Disordered" evidence="19">
    <location>
        <begin position="396"/>
        <end position="537"/>
    </location>
</feature>
<feature type="region of interest" description="Disordered" evidence="19">
    <location>
        <begin position="117"/>
        <end position="200"/>
    </location>
</feature>
<dbReference type="GO" id="GO:0000727">
    <property type="term" value="P:double-strand break repair via break-induced replication"/>
    <property type="evidence" value="ECO:0007669"/>
    <property type="project" value="TreeGrafter"/>
</dbReference>
<dbReference type="VEuPathDB" id="VectorBase:ASIS008321"/>
<evidence type="ECO:0000256" key="14">
    <source>
        <dbReference type="ARBA" id="ARBA00023125"/>
    </source>
</evidence>
<keyword evidence="13" id="KW-0067">ATP-binding</keyword>
<dbReference type="InterPro" id="IPR001208">
    <property type="entry name" value="MCM_dom"/>
</dbReference>
<dbReference type="SMART" id="SM00350">
    <property type="entry name" value="MCM"/>
    <property type="match status" value="1"/>
</dbReference>
<evidence type="ECO:0000256" key="15">
    <source>
        <dbReference type="ARBA" id="ARBA00023163"/>
    </source>
</evidence>
<keyword evidence="15" id="KW-0804">Transcription</keyword>
<dbReference type="FunFam" id="3.40.50.300:FF:000138">
    <property type="entry name" value="DNA helicase"/>
    <property type="match status" value="1"/>
</dbReference>
<dbReference type="Gene3D" id="3.30.1640.10">
    <property type="entry name" value="mini-chromosome maintenance (MCM) complex, chain A, domain 1"/>
    <property type="match status" value="1"/>
</dbReference>
<keyword evidence="8" id="KW-0547">Nucleotide-binding</keyword>
<dbReference type="PROSITE" id="PS50051">
    <property type="entry name" value="MCM_2"/>
    <property type="match status" value="1"/>
</dbReference>
<dbReference type="Pfam" id="PF17855">
    <property type="entry name" value="MCM_lid"/>
    <property type="match status" value="1"/>
</dbReference>
<feature type="compositionally biased region" description="Low complexity" evidence="19">
    <location>
        <begin position="346"/>
        <end position="363"/>
    </location>
</feature>
<proteinExistence type="inferred from homology"/>
<feature type="region of interest" description="Disordered" evidence="19">
    <location>
        <begin position="552"/>
        <end position="619"/>
    </location>
</feature>
<dbReference type="Pfam" id="PF17207">
    <property type="entry name" value="MCM_OB"/>
    <property type="match status" value="1"/>
</dbReference>